<protein>
    <recommendedName>
        <fullName evidence="2">DUF6816 domain-containing protein</fullName>
    </recommendedName>
</protein>
<comment type="caution">
    <text evidence="3">The sequence shown here is derived from an EMBL/GenBank/DDBJ whole genome shotgun (WGS) entry which is preliminary data.</text>
</comment>
<evidence type="ECO:0000256" key="1">
    <source>
        <dbReference type="SAM" id="SignalP"/>
    </source>
</evidence>
<sequence length="245" mass="27664">MRKIWGFCLIFLFLLWSGDAKAGELAKRLDSFPVWEKITSTKPAVGDLIYPDWMAGDWQLVSTLVDMVAPLAPDIVTPGFEGNRQYLNQPLRFQVRFLRESTPVADTKSAVVADRAFNGLNLARAYLGDTAVISVKVDPDSPNRQITFLRHERQLVSIVSARATETTSDGRFITTEIFQQLFKGGGRPYFNSVESTTAYRKLSTFNPAIEGDQVTAVYLSPQDPDYFKAGSRPVALYRYRLEFFR</sequence>
<keyword evidence="1" id="KW-0732">Signal</keyword>
<feature type="domain" description="DUF6816" evidence="2">
    <location>
        <begin position="45"/>
        <end position="245"/>
    </location>
</feature>
<reference evidence="3 4" key="1">
    <citation type="submission" date="2017-07" db="EMBL/GenBank/DDBJ databases">
        <title>Genomes of Fischerella (Mastigocladus) sp. strains.</title>
        <authorList>
            <person name="Miller S.R."/>
        </authorList>
    </citation>
    <scope>NUCLEOTIDE SEQUENCE [LARGE SCALE GENOMIC DNA]</scope>
    <source>
        <strain evidence="3 4">CCMEE 5268</strain>
    </source>
</reference>
<gene>
    <name evidence="3" type="ORF">CEN50_19025</name>
</gene>
<proteinExistence type="predicted"/>
<evidence type="ECO:0000313" key="3">
    <source>
        <dbReference type="EMBL" id="PLZ96332.1"/>
    </source>
</evidence>
<dbReference type="RefSeq" id="WP_102174335.1">
    <property type="nucleotide sequence ID" value="NZ_NMQA01000247.1"/>
</dbReference>
<evidence type="ECO:0000259" key="2">
    <source>
        <dbReference type="Pfam" id="PF20670"/>
    </source>
</evidence>
<name>A0A2N6KCF9_9CYAN</name>
<dbReference type="Pfam" id="PF20670">
    <property type="entry name" value="DUF6816"/>
    <property type="match status" value="1"/>
</dbReference>
<dbReference type="EMBL" id="NMQA01000247">
    <property type="protein sequence ID" value="PLZ96332.1"/>
    <property type="molecule type" value="Genomic_DNA"/>
</dbReference>
<organism evidence="3 4">
    <name type="scientific">Fischerella thermalis CCMEE 5268</name>
    <dbReference type="NCBI Taxonomy" id="2019662"/>
    <lineage>
        <taxon>Bacteria</taxon>
        <taxon>Bacillati</taxon>
        <taxon>Cyanobacteriota</taxon>
        <taxon>Cyanophyceae</taxon>
        <taxon>Nostocales</taxon>
        <taxon>Hapalosiphonaceae</taxon>
        <taxon>Fischerella</taxon>
    </lineage>
</organism>
<dbReference type="Proteomes" id="UP000235025">
    <property type="component" value="Unassembled WGS sequence"/>
</dbReference>
<accession>A0A2N6KCF9</accession>
<feature type="chain" id="PRO_5014613879" description="DUF6816 domain-containing protein" evidence="1">
    <location>
        <begin position="23"/>
        <end position="245"/>
    </location>
</feature>
<dbReference type="AlphaFoldDB" id="A0A2N6KCF9"/>
<dbReference type="InterPro" id="IPR049213">
    <property type="entry name" value="DUF6816"/>
</dbReference>
<evidence type="ECO:0000313" key="4">
    <source>
        <dbReference type="Proteomes" id="UP000235025"/>
    </source>
</evidence>
<feature type="signal peptide" evidence="1">
    <location>
        <begin position="1"/>
        <end position="22"/>
    </location>
</feature>